<dbReference type="NCBIfam" id="TIGR04268">
    <property type="entry name" value="FxSxx-COOH"/>
    <property type="match status" value="1"/>
</dbReference>
<accession>A0A100JVX7</accession>
<organism evidence="2 3">
    <name type="scientific">Streptomyces scabiei</name>
    <dbReference type="NCBI Taxonomy" id="1930"/>
    <lineage>
        <taxon>Bacteria</taxon>
        <taxon>Bacillati</taxon>
        <taxon>Actinomycetota</taxon>
        <taxon>Actinomycetes</taxon>
        <taxon>Kitasatosporales</taxon>
        <taxon>Streptomycetaceae</taxon>
        <taxon>Streptomyces</taxon>
    </lineage>
</organism>
<feature type="compositionally biased region" description="Polar residues" evidence="1">
    <location>
        <begin position="1"/>
        <end position="15"/>
    </location>
</feature>
<reference evidence="3" key="3">
    <citation type="submission" date="2016-02" db="EMBL/GenBank/DDBJ databases">
        <title>Draft genome of pathogenic Streptomyces sp. in Japan.</title>
        <authorList>
            <person name="Tomihama T."/>
            <person name="Ikenaga M."/>
            <person name="Sakai M."/>
            <person name="Okubo T."/>
            <person name="Ikeda S."/>
        </authorList>
    </citation>
    <scope>NUCLEOTIDE SEQUENCE [LARGE SCALE GENOMIC DNA]</scope>
    <source>
        <strain evidence="3">S58</strain>
    </source>
</reference>
<sequence>MNASLDPTAEESGSTAAVGPERVSLVQLAARSKGAQSPALTRAVSNGVERTGPGRVAVAAFQSSV</sequence>
<dbReference type="EMBL" id="BCMM01000044">
    <property type="protein sequence ID" value="GAQ66672.1"/>
    <property type="molecule type" value="Genomic_DNA"/>
</dbReference>
<reference evidence="3" key="1">
    <citation type="submission" date="2015-11" db="EMBL/GenBank/DDBJ databases">
        <authorList>
            <consortium name="Cross-ministerial Strategic Innovation Promotion Program (SIP) consortium"/>
            <person name="Tomihama T."/>
            <person name="Ikenaga M."/>
            <person name="Sakai M."/>
            <person name="Okubo T."/>
            <person name="Ikeda S."/>
        </authorList>
    </citation>
    <scope>NUCLEOTIDE SEQUENCE [LARGE SCALE GENOMIC DNA]</scope>
    <source>
        <strain evidence="3">S58</strain>
    </source>
</reference>
<evidence type="ECO:0000313" key="2">
    <source>
        <dbReference type="EMBL" id="GAQ66672.1"/>
    </source>
</evidence>
<proteinExistence type="predicted"/>
<dbReference type="RefSeq" id="WP_013002318.1">
    <property type="nucleotide sequence ID" value="NZ_BCMM01000044.1"/>
</dbReference>
<feature type="region of interest" description="Disordered" evidence="1">
    <location>
        <begin position="1"/>
        <end position="20"/>
    </location>
</feature>
<dbReference type="GeneID" id="24312754"/>
<evidence type="ECO:0008006" key="4">
    <source>
        <dbReference type="Google" id="ProtNLM"/>
    </source>
</evidence>
<comment type="caution">
    <text evidence="2">The sequence shown here is derived from an EMBL/GenBank/DDBJ whole genome shotgun (WGS) entry which is preliminary data.</text>
</comment>
<gene>
    <name evidence="2" type="ORF">SsS58_07107</name>
</gene>
<evidence type="ECO:0000313" key="3">
    <source>
        <dbReference type="Proteomes" id="UP000067448"/>
    </source>
</evidence>
<dbReference type="AlphaFoldDB" id="A0A100JVX7"/>
<dbReference type="Proteomes" id="UP000067448">
    <property type="component" value="Unassembled WGS sequence"/>
</dbReference>
<evidence type="ECO:0000256" key="1">
    <source>
        <dbReference type="SAM" id="MobiDB-lite"/>
    </source>
</evidence>
<dbReference type="InterPro" id="IPR026334">
    <property type="entry name" value="FxSxx-COOH"/>
</dbReference>
<dbReference type="OrthoDB" id="4301489at2"/>
<reference evidence="2 3" key="2">
    <citation type="journal article" date="2016" name="Genome Announc.">
        <title>Draft Genome Sequences of Streptomyces scabiei S58, Streptomyces turgidiscabies T45, and Streptomyces acidiscabies a10, the Pathogens of Potato Common Scab, Isolated in Japan.</title>
        <authorList>
            <person name="Tomihama T."/>
            <person name="Nishi Y."/>
            <person name="Sakai M."/>
            <person name="Ikenaga M."/>
            <person name="Okubo T."/>
            <person name="Ikeda S."/>
        </authorList>
    </citation>
    <scope>NUCLEOTIDE SEQUENCE [LARGE SCALE GENOMIC DNA]</scope>
    <source>
        <strain evidence="2 3">S58</strain>
    </source>
</reference>
<protein>
    <recommendedName>
        <fullName evidence="4">FXSXX-COOH protein</fullName>
    </recommendedName>
</protein>
<name>A0A100JVX7_STRSC</name>